<name>A0A2G8RVP2_9APHY</name>
<evidence type="ECO:0000313" key="2">
    <source>
        <dbReference type="EMBL" id="PIL25398.1"/>
    </source>
</evidence>
<dbReference type="AlphaFoldDB" id="A0A2G8RVP2"/>
<reference evidence="2 3" key="1">
    <citation type="journal article" date="2015" name="Sci. Rep.">
        <title>Chromosome-level genome map provides insights into diverse defense mechanisms in the medicinal fungus Ganoderma sinense.</title>
        <authorList>
            <person name="Zhu Y."/>
            <person name="Xu J."/>
            <person name="Sun C."/>
            <person name="Zhou S."/>
            <person name="Xu H."/>
            <person name="Nelson D.R."/>
            <person name="Qian J."/>
            <person name="Song J."/>
            <person name="Luo H."/>
            <person name="Xiang L."/>
            <person name="Li Y."/>
            <person name="Xu Z."/>
            <person name="Ji A."/>
            <person name="Wang L."/>
            <person name="Lu S."/>
            <person name="Hayward A."/>
            <person name="Sun W."/>
            <person name="Li X."/>
            <person name="Schwartz D.C."/>
            <person name="Wang Y."/>
            <person name="Chen S."/>
        </authorList>
    </citation>
    <scope>NUCLEOTIDE SEQUENCE [LARGE SCALE GENOMIC DNA]</scope>
    <source>
        <strain evidence="2 3">ZZ0214-1</strain>
    </source>
</reference>
<organism evidence="2 3">
    <name type="scientific">Ganoderma sinense ZZ0214-1</name>
    <dbReference type="NCBI Taxonomy" id="1077348"/>
    <lineage>
        <taxon>Eukaryota</taxon>
        <taxon>Fungi</taxon>
        <taxon>Dikarya</taxon>
        <taxon>Basidiomycota</taxon>
        <taxon>Agaricomycotina</taxon>
        <taxon>Agaricomycetes</taxon>
        <taxon>Polyporales</taxon>
        <taxon>Polyporaceae</taxon>
        <taxon>Ganoderma</taxon>
    </lineage>
</organism>
<protein>
    <submittedName>
        <fullName evidence="2">Uncharacterized protein</fullName>
    </submittedName>
</protein>
<proteinExistence type="predicted"/>
<evidence type="ECO:0000313" key="3">
    <source>
        <dbReference type="Proteomes" id="UP000230002"/>
    </source>
</evidence>
<feature type="compositionally biased region" description="Polar residues" evidence="1">
    <location>
        <begin position="1"/>
        <end position="11"/>
    </location>
</feature>
<dbReference type="EMBL" id="AYKW01000056">
    <property type="protein sequence ID" value="PIL25398.1"/>
    <property type="molecule type" value="Genomic_DNA"/>
</dbReference>
<comment type="caution">
    <text evidence="2">The sequence shown here is derived from an EMBL/GenBank/DDBJ whole genome shotgun (WGS) entry which is preliminary data.</text>
</comment>
<feature type="compositionally biased region" description="Low complexity" evidence="1">
    <location>
        <begin position="30"/>
        <end position="40"/>
    </location>
</feature>
<evidence type="ECO:0000256" key="1">
    <source>
        <dbReference type="SAM" id="MobiDB-lite"/>
    </source>
</evidence>
<accession>A0A2G8RVP2</accession>
<feature type="region of interest" description="Disordered" evidence="1">
    <location>
        <begin position="1"/>
        <end position="52"/>
    </location>
</feature>
<dbReference type="Proteomes" id="UP000230002">
    <property type="component" value="Unassembled WGS sequence"/>
</dbReference>
<gene>
    <name evidence="2" type="ORF">GSI_13288</name>
</gene>
<keyword evidence="3" id="KW-1185">Reference proteome</keyword>
<sequence length="191" mass="21131">MPASTVASPPTTGFPHPLSSRYASPTLECPSSSLPTTTQPRPRPPARRPLARLPRILFPADSILLPPLPRCPDPRTPTLAVPSPDEQTAEARWQPKKLSCSIFCPLRPCFRFYQHRRNDPANSCSPQLNRRPVCAPARQYGPIWCVSSVVPAWITEADEPNLNDTYVSDTIQLSASTKTDQPKPSPGIRHH</sequence>